<dbReference type="AlphaFoldDB" id="A0AAJ5ZG67"/>
<dbReference type="GO" id="GO:0046210">
    <property type="term" value="P:nitric oxide catabolic process"/>
    <property type="evidence" value="ECO:0007669"/>
    <property type="project" value="TreeGrafter"/>
</dbReference>
<comment type="similarity">
    <text evidence="5">Belongs to the globin family.</text>
</comment>
<dbReference type="InterPro" id="IPR009050">
    <property type="entry name" value="Globin-like_sf"/>
</dbReference>
<keyword evidence="5" id="KW-0813">Transport</keyword>
<evidence type="ECO:0000313" key="8">
    <source>
        <dbReference type="EMBL" id="WFG40603.1"/>
    </source>
</evidence>
<dbReference type="Gene3D" id="1.10.490.10">
    <property type="entry name" value="Globins"/>
    <property type="match status" value="1"/>
</dbReference>
<keyword evidence="8" id="KW-0675">Receptor</keyword>
<evidence type="ECO:0000313" key="10">
    <source>
        <dbReference type="Proteomes" id="UP001321249"/>
    </source>
</evidence>
<dbReference type="GO" id="GO:0019825">
    <property type="term" value="F:oxygen binding"/>
    <property type="evidence" value="ECO:0007669"/>
    <property type="project" value="InterPro"/>
</dbReference>
<protein>
    <submittedName>
        <fullName evidence="8">Hemin receptor</fullName>
    </submittedName>
</protein>
<dbReference type="GO" id="GO:0005344">
    <property type="term" value="F:oxygen carrier activity"/>
    <property type="evidence" value="ECO:0007669"/>
    <property type="project" value="UniProtKB-KW"/>
</dbReference>
<keyword evidence="1 5" id="KW-0349">Heme</keyword>
<keyword evidence="4" id="KW-0408">Iron</keyword>
<feature type="domain" description="Globin" evidence="6">
    <location>
        <begin position="3"/>
        <end position="137"/>
    </location>
</feature>
<dbReference type="GO" id="GO:0071500">
    <property type="term" value="P:cellular response to nitrosative stress"/>
    <property type="evidence" value="ECO:0007669"/>
    <property type="project" value="TreeGrafter"/>
</dbReference>
<dbReference type="EMBL" id="CP046147">
    <property type="protein sequence ID" value="WFG40603.1"/>
    <property type="molecule type" value="Genomic_DNA"/>
</dbReference>
<dbReference type="GO" id="GO:0008941">
    <property type="term" value="F:nitric oxide dioxygenase NAD(P)H activity"/>
    <property type="evidence" value="ECO:0007669"/>
    <property type="project" value="TreeGrafter"/>
</dbReference>
<accession>A0AAJ5ZG67</accession>
<evidence type="ECO:0000256" key="5">
    <source>
        <dbReference type="RuleBase" id="RU000356"/>
    </source>
</evidence>
<reference evidence="9" key="3">
    <citation type="submission" date="2023-06" db="EMBL/GenBank/DDBJ databases">
        <title>Pangenomics reveal diversification of enzyme families and niche specialization in globally abundant SAR202 bacteria.</title>
        <authorList>
            <person name="Saw J.H.W."/>
        </authorList>
    </citation>
    <scope>NUCLEOTIDE SEQUENCE [LARGE SCALE GENOMIC DNA]</scope>
    <source>
        <strain evidence="9">JH1073</strain>
    </source>
</reference>
<organism evidence="8 9">
    <name type="scientific">Candidatus Lucifugimonas marina</name>
    <dbReference type="NCBI Taxonomy" id="3038979"/>
    <lineage>
        <taxon>Bacteria</taxon>
        <taxon>Bacillati</taxon>
        <taxon>Chloroflexota</taxon>
        <taxon>Dehalococcoidia</taxon>
        <taxon>SAR202 cluster</taxon>
        <taxon>Candidatus Lucifugimonadales</taxon>
        <taxon>Candidatus Lucifugimonadaceae</taxon>
        <taxon>Candidatus Lucifugimonas</taxon>
    </lineage>
</organism>
<evidence type="ECO:0000256" key="3">
    <source>
        <dbReference type="ARBA" id="ARBA00022723"/>
    </source>
</evidence>
<dbReference type="SUPFAM" id="SSF46458">
    <property type="entry name" value="Globin-like"/>
    <property type="match status" value="1"/>
</dbReference>
<dbReference type="InterPro" id="IPR012292">
    <property type="entry name" value="Globin/Proto"/>
</dbReference>
<keyword evidence="3" id="KW-0479">Metal-binding</keyword>
<dbReference type="GO" id="GO:0071949">
    <property type="term" value="F:FAD binding"/>
    <property type="evidence" value="ECO:0007669"/>
    <property type="project" value="TreeGrafter"/>
</dbReference>
<dbReference type="GO" id="GO:0046872">
    <property type="term" value="F:metal ion binding"/>
    <property type="evidence" value="ECO:0007669"/>
    <property type="project" value="UniProtKB-KW"/>
</dbReference>
<evidence type="ECO:0000256" key="2">
    <source>
        <dbReference type="ARBA" id="ARBA00022621"/>
    </source>
</evidence>
<evidence type="ECO:0000256" key="4">
    <source>
        <dbReference type="ARBA" id="ARBA00023004"/>
    </source>
</evidence>
<dbReference type="EMBL" id="WMBE01000002">
    <property type="protein sequence ID" value="MDG0866511.1"/>
    <property type="molecule type" value="Genomic_DNA"/>
</dbReference>
<name>A0AAJ5ZG67_9CHLR</name>
<evidence type="ECO:0000259" key="6">
    <source>
        <dbReference type="PROSITE" id="PS01033"/>
    </source>
</evidence>
<proteinExistence type="inferred from homology"/>
<dbReference type="RefSeq" id="WP_342823984.1">
    <property type="nucleotide sequence ID" value="NZ_CP046146.1"/>
</dbReference>
<dbReference type="InterPro" id="IPR000971">
    <property type="entry name" value="Globin"/>
</dbReference>
<sequence>MAGLTDDQINLVKANWAAVKPIKETAADLFYNKLFELDPKTRDLFKEDISIQKKALMATISFAVATLNHPDKLVPAVQDLGKRHGKYGVTAAHYGTVAQALLWTLEQGLADAWTPEAKAAWTEVYTILSTTMIEAAAEDAA</sequence>
<dbReference type="PROSITE" id="PS01033">
    <property type="entry name" value="GLOBIN"/>
    <property type="match status" value="1"/>
</dbReference>
<dbReference type="PANTHER" id="PTHR43396">
    <property type="entry name" value="FLAVOHEMOPROTEIN"/>
    <property type="match status" value="1"/>
</dbReference>
<dbReference type="CDD" id="cd12131">
    <property type="entry name" value="HGbI-like"/>
    <property type="match status" value="1"/>
</dbReference>
<reference evidence="8" key="2">
    <citation type="journal article" date="2023" name="Nat. Commun.">
        <title>Cultivation of marine bacteria of the SAR202 clade.</title>
        <authorList>
            <person name="Lim Y."/>
            <person name="Seo J.H."/>
            <person name="Giovannoni S.J."/>
            <person name="Kang I."/>
            <person name="Cho J.C."/>
        </authorList>
    </citation>
    <scope>NUCLEOTIDE SEQUENCE</scope>
    <source>
        <strain evidence="8">JH1073</strain>
    </source>
</reference>
<dbReference type="GO" id="GO:0020037">
    <property type="term" value="F:heme binding"/>
    <property type="evidence" value="ECO:0007669"/>
    <property type="project" value="InterPro"/>
</dbReference>
<dbReference type="PANTHER" id="PTHR43396:SF3">
    <property type="entry name" value="FLAVOHEMOPROTEIN"/>
    <property type="match status" value="1"/>
</dbReference>
<dbReference type="PRINTS" id="PR00188">
    <property type="entry name" value="PLANTGLOBIN"/>
</dbReference>
<dbReference type="Pfam" id="PF00042">
    <property type="entry name" value="Globin"/>
    <property type="match status" value="1"/>
</dbReference>
<reference evidence="9 10" key="1">
    <citation type="submission" date="2019-11" db="EMBL/GenBank/DDBJ databases">
        <authorList>
            <person name="Cho J.-C."/>
        </authorList>
    </citation>
    <scope>NUCLEOTIDE SEQUENCE [LARGE SCALE GENOMIC DNA]</scope>
    <source>
        <strain evidence="8 9">JH1073</strain>
        <strain evidence="7 10">JH702</strain>
    </source>
</reference>
<dbReference type="Proteomes" id="UP001219901">
    <property type="component" value="Chromosome"/>
</dbReference>
<evidence type="ECO:0000313" key="9">
    <source>
        <dbReference type="Proteomes" id="UP001219901"/>
    </source>
</evidence>
<gene>
    <name evidence="7" type="ORF">GKO46_05415</name>
    <name evidence="8" type="ORF">GKO48_13660</name>
</gene>
<dbReference type="Proteomes" id="UP001321249">
    <property type="component" value="Unassembled WGS sequence"/>
</dbReference>
<keyword evidence="9" id="KW-1185">Reference proteome</keyword>
<evidence type="ECO:0000313" key="7">
    <source>
        <dbReference type="EMBL" id="MDG0866511.1"/>
    </source>
</evidence>
<keyword evidence="2 5" id="KW-0561">Oxygen transport</keyword>
<evidence type="ECO:0000256" key="1">
    <source>
        <dbReference type="ARBA" id="ARBA00022617"/>
    </source>
</evidence>